<feature type="compositionally biased region" description="Basic and acidic residues" evidence="3">
    <location>
        <begin position="1"/>
        <end position="10"/>
    </location>
</feature>
<dbReference type="CDD" id="cd06899">
    <property type="entry name" value="lectin_legume_LecRK_Arcelin_ConA"/>
    <property type="match status" value="1"/>
</dbReference>
<keyword evidence="6" id="KW-1185">Reference proteome</keyword>
<organism evidence="5 6">
    <name type="scientific">Dendrobium chrysotoxum</name>
    <name type="common">Orchid</name>
    <dbReference type="NCBI Taxonomy" id="161865"/>
    <lineage>
        <taxon>Eukaryota</taxon>
        <taxon>Viridiplantae</taxon>
        <taxon>Streptophyta</taxon>
        <taxon>Embryophyta</taxon>
        <taxon>Tracheophyta</taxon>
        <taxon>Spermatophyta</taxon>
        <taxon>Magnoliopsida</taxon>
        <taxon>Liliopsida</taxon>
        <taxon>Asparagales</taxon>
        <taxon>Orchidaceae</taxon>
        <taxon>Epidendroideae</taxon>
        <taxon>Malaxideae</taxon>
        <taxon>Dendrobiinae</taxon>
        <taxon>Dendrobium</taxon>
    </lineage>
</organism>
<dbReference type="Pfam" id="PF00139">
    <property type="entry name" value="Lectin_legB"/>
    <property type="match status" value="1"/>
</dbReference>
<feature type="compositionally biased region" description="Pro residues" evidence="3">
    <location>
        <begin position="52"/>
        <end position="67"/>
    </location>
</feature>
<accession>A0AAV7G7H1</accession>
<feature type="compositionally biased region" description="Low complexity" evidence="3">
    <location>
        <begin position="37"/>
        <end position="51"/>
    </location>
</feature>
<dbReference type="AlphaFoldDB" id="A0AAV7G7H1"/>
<comment type="similarity">
    <text evidence="1">Belongs to the leguminous lectin family.</text>
</comment>
<feature type="compositionally biased region" description="Pro residues" evidence="3">
    <location>
        <begin position="23"/>
        <end position="36"/>
    </location>
</feature>
<evidence type="ECO:0000256" key="1">
    <source>
        <dbReference type="ARBA" id="ARBA00007606"/>
    </source>
</evidence>
<reference evidence="5 6" key="1">
    <citation type="journal article" date="2021" name="Hortic Res">
        <title>Chromosome-scale assembly of the Dendrobium chrysotoxum genome enhances the understanding of orchid evolution.</title>
        <authorList>
            <person name="Zhang Y."/>
            <person name="Zhang G.Q."/>
            <person name="Zhang D."/>
            <person name="Liu X.D."/>
            <person name="Xu X.Y."/>
            <person name="Sun W.H."/>
            <person name="Yu X."/>
            <person name="Zhu X."/>
            <person name="Wang Z.W."/>
            <person name="Zhao X."/>
            <person name="Zhong W.Y."/>
            <person name="Chen H."/>
            <person name="Yin W.L."/>
            <person name="Huang T."/>
            <person name="Niu S.C."/>
            <person name="Liu Z.J."/>
        </authorList>
    </citation>
    <scope>NUCLEOTIDE SEQUENCE [LARGE SCALE GENOMIC DNA]</scope>
    <source>
        <strain evidence="5">Lindl</strain>
    </source>
</reference>
<dbReference type="Proteomes" id="UP000775213">
    <property type="component" value="Unassembled WGS sequence"/>
</dbReference>
<comment type="caution">
    <text evidence="5">The sequence shown here is derived from an EMBL/GenBank/DDBJ whole genome shotgun (WGS) entry which is preliminary data.</text>
</comment>
<dbReference type="InterPro" id="IPR013320">
    <property type="entry name" value="ConA-like_dom_sf"/>
</dbReference>
<proteinExistence type="inferred from homology"/>
<name>A0AAV7G7H1_DENCH</name>
<dbReference type="Gene3D" id="2.60.120.200">
    <property type="match status" value="1"/>
</dbReference>
<evidence type="ECO:0000256" key="2">
    <source>
        <dbReference type="ARBA" id="ARBA00022734"/>
    </source>
</evidence>
<dbReference type="EMBL" id="JAGFBR010000017">
    <property type="protein sequence ID" value="KAH0451763.1"/>
    <property type="molecule type" value="Genomic_DNA"/>
</dbReference>
<feature type="region of interest" description="Disordered" evidence="3">
    <location>
        <begin position="1"/>
        <end position="74"/>
    </location>
</feature>
<evidence type="ECO:0000256" key="3">
    <source>
        <dbReference type="SAM" id="MobiDB-lite"/>
    </source>
</evidence>
<sequence>MENVHLEKKNSATHSTQPLSPFSTPPTNPPHSPPPSSSLSSHTTQKSVPKVSPLPSPLPQTSTPPFPTSSSVSLTSLATVKPPTTSSLLSIEKELDDINDNHVGINLNSLTSVVAAPASYAKSSSLFRNLSLISAQTMQVWAKYDAKKMEFNVTLAPLNTPKPVLPLLSYTINLSSVLLRKMYVGFSSSTGVATSSHYILRWSFCLNDREAELLAFNLLAARNETAWRSETAGCIEIETLSWRSSSVGMRSDSLDVR</sequence>
<dbReference type="InterPro" id="IPR001220">
    <property type="entry name" value="Legume_lectin_dom"/>
</dbReference>
<keyword evidence="2" id="KW-0430">Lectin</keyword>
<dbReference type="GO" id="GO:0030246">
    <property type="term" value="F:carbohydrate binding"/>
    <property type="evidence" value="ECO:0007669"/>
    <property type="project" value="UniProtKB-KW"/>
</dbReference>
<evidence type="ECO:0000313" key="6">
    <source>
        <dbReference type="Proteomes" id="UP000775213"/>
    </source>
</evidence>
<gene>
    <name evidence="5" type="ORF">IEQ34_019062</name>
</gene>
<dbReference type="InterPro" id="IPR050258">
    <property type="entry name" value="Leguminous_Lectin"/>
</dbReference>
<evidence type="ECO:0000313" key="5">
    <source>
        <dbReference type="EMBL" id="KAH0451763.1"/>
    </source>
</evidence>
<protein>
    <recommendedName>
        <fullName evidence="4">Legume lectin domain-containing protein</fullName>
    </recommendedName>
</protein>
<dbReference type="PANTHER" id="PTHR32401:SF50">
    <property type="entry name" value="OS07G0133000 PROTEIN"/>
    <property type="match status" value="1"/>
</dbReference>
<feature type="domain" description="Legume lectin" evidence="4">
    <location>
        <begin position="93"/>
        <end position="209"/>
    </location>
</feature>
<dbReference type="PANTHER" id="PTHR32401">
    <property type="entry name" value="CONCANAVALIN A-LIKE LECTIN FAMILY PROTEIN"/>
    <property type="match status" value="1"/>
</dbReference>
<evidence type="ECO:0000259" key="4">
    <source>
        <dbReference type="Pfam" id="PF00139"/>
    </source>
</evidence>
<dbReference type="SUPFAM" id="SSF49899">
    <property type="entry name" value="Concanavalin A-like lectins/glucanases"/>
    <property type="match status" value="1"/>
</dbReference>